<dbReference type="AlphaFoldDB" id="A0A1G9E7G1"/>
<keyword evidence="2" id="KW-1185">Reference proteome</keyword>
<protein>
    <submittedName>
        <fullName evidence="1">Uncharacterized protein</fullName>
    </submittedName>
</protein>
<name>A0A1G9E7G1_9ACTN</name>
<organism evidence="1 2">
    <name type="scientific">Nonomuraea maritima</name>
    <dbReference type="NCBI Taxonomy" id="683260"/>
    <lineage>
        <taxon>Bacteria</taxon>
        <taxon>Bacillati</taxon>
        <taxon>Actinomycetota</taxon>
        <taxon>Actinomycetes</taxon>
        <taxon>Streptosporangiales</taxon>
        <taxon>Streptosporangiaceae</taxon>
        <taxon>Nonomuraea</taxon>
    </lineage>
</organism>
<dbReference type="EMBL" id="FNFB01000010">
    <property type="protein sequence ID" value="SDK72061.1"/>
    <property type="molecule type" value="Genomic_DNA"/>
</dbReference>
<evidence type="ECO:0000313" key="2">
    <source>
        <dbReference type="Proteomes" id="UP000198683"/>
    </source>
</evidence>
<accession>A0A1G9E7G1</accession>
<proteinExistence type="predicted"/>
<dbReference type="Proteomes" id="UP000198683">
    <property type="component" value="Unassembled WGS sequence"/>
</dbReference>
<evidence type="ECO:0000313" key="1">
    <source>
        <dbReference type="EMBL" id="SDK72061.1"/>
    </source>
</evidence>
<sequence length="173" mass="19530">MSQELRGEPVRSRPRELKGEIMFKKIATGLVAIAATSAVALSFPAAASASGYADSWGPVHSKNHLAMAKGVVGVDWDHDSNEVRVNGRLYDLDRRTYSQGGKCAYVKFEASDFDHDWSPVYNRKYCGFPRYQSFRFVEHDVSSVRVKVCQINQHGTFPVKCGQWRYIYTAENE</sequence>
<gene>
    <name evidence="1" type="ORF">SAMN05421874_110162</name>
</gene>
<reference evidence="1 2" key="1">
    <citation type="submission" date="2016-10" db="EMBL/GenBank/DDBJ databases">
        <authorList>
            <person name="de Groot N.N."/>
        </authorList>
    </citation>
    <scope>NUCLEOTIDE SEQUENCE [LARGE SCALE GENOMIC DNA]</scope>
    <source>
        <strain evidence="1 2">CGMCC 4.5681</strain>
    </source>
</reference>